<proteinExistence type="predicted"/>
<dbReference type="AlphaFoldDB" id="B8D481"/>
<keyword evidence="2 7" id="KW-0489">Methyltransferase</keyword>
<dbReference type="PANTHER" id="PTHR22807">
    <property type="entry name" value="NOP2 YEAST -RELATED NOL1/NOP2/FMU SUN DOMAIN-CONTAINING"/>
    <property type="match status" value="1"/>
</dbReference>
<dbReference type="HOGENOM" id="CLU_005316_7_0_2"/>
<evidence type="ECO:0000256" key="5">
    <source>
        <dbReference type="ARBA" id="ARBA00022884"/>
    </source>
</evidence>
<dbReference type="Pfam" id="PF01189">
    <property type="entry name" value="Methyltr_RsmB-F"/>
    <property type="match status" value="1"/>
</dbReference>
<dbReference type="Gene3D" id="3.30.70.1170">
    <property type="entry name" value="Sun protein, domain 3"/>
    <property type="match status" value="1"/>
</dbReference>
<evidence type="ECO:0000313" key="8">
    <source>
        <dbReference type="Proteomes" id="UP000006903"/>
    </source>
</evidence>
<dbReference type="InterPro" id="IPR029063">
    <property type="entry name" value="SAM-dependent_MTases_sf"/>
</dbReference>
<keyword evidence="4" id="KW-0949">S-adenosyl-L-methionine</keyword>
<dbReference type="RefSeq" id="WP_012608253.1">
    <property type="nucleotide sequence ID" value="NC_011766.1"/>
</dbReference>
<sequence>MRLYEIYRDIYLEPSKQAVELALRYGYLPYMVQRYLEMLGPDEALELLEAFEKPVKPVVRVNTLLIRPGELMERLESLGFQLEEIPWAPASFWVVKTPRSPTIGSTHEYLKGYYYIHRDASSLIPVLLLLHNYEGDVLDACAAPGGKATFMAQILKERGKGIVYANDYVLYRLKTLVGHLLRMKLDNVVVAWSNALNLPGKLGRRFKRILLDAPCSGEGRISVDPGRKTRTSILDLAMLAKREILLLDRLIDLLDENGVLAYSTCSIAPEENEYVLSRILNSRSDIEIIEPELKLFNYSPWLTHYRSMEFPRDLEKCIRVWPHRHGLFGFTTCLIRRIKS</sequence>
<evidence type="ECO:0000259" key="6">
    <source>
        <dbReference type="PROSITE" id="PS51686"/>
    </source>
</evidence>
<dbReference type="Pfam" id="PF17125">
    <property type="entry name" value="Methyltr_RsmF_N"/>
    <property type="match status" value="1"/>
</dbReference>
<name>B8D481_DESA1</name>
<evidence type="ECO:0000256" key="3">
    <source>
        <dbReference type="ARBA" id="ARBA00022679"/>
    </source>
</evidence>
<dbReference type="GO" id="GO:0001510">
    <property type="term" value="P:RNA methylation"/>
    <property type="evidence" value="ECO:0007669"/>
    <property type="project" value="InterPro"/>
</dbReference>
<reference evidence="7 8" key="1">
    <citation type="journal article" date="2009" name="J. Bacteriol.">
        <title>Complete genome sequence of the anaerobic, protein-degrading hyperthermophilic crenarchaeon Desulfurococcus kamchatkensis.</title>
        <authorList>
            <person name="Ravin N.V."/>
            <person name="Mardanov A.V."/>
            <person name="Beletsky A.V."/>
            <person name="Kublanov I.V."/>
            <person name="Kolganova T.V."/>
            <person name="Lebedinsky A.V."/>
            <person name="Chernyh N.A."/>
            <person name="Bonch-Osmolovskaya E.A."/>
            <person name="Skryabin K.G."/>
        </authorList>
    </citation>
    <scope>NUCLEOTIDE SEQUENCE [LARGE SCALE GENOMIC DNA]</scope>
    <source>
        <strain evidence="8">DSM 18924 / JCM 16383 / VKM B-2413 / 1221n</strain>
    </source>
</reference>
<dbReference type="PROSITE" id="PS51686">
    <property type="entry name" value="SAM_MT_RSMB_NOP"/>
    <property type="match status" value="1"/>
</dbReference>
<dbReference type="InterPro" id="IPR049560">
    <property type="entry name" value="MeTrfase_RsmB-F_NOP2_cat"/>
</dbReference>
<dbReference type="InterPro" id="IPR023267">
    <property type="entry name" value="RCMT"/>
</dbReference>
<feature type="domain" description="SAM-dependent MTase RsmB/NOP-type" evidence="6">
    <location>
        <begin position="47"/>
        <end position="338"/>
    </location>
</feature>
<dbReference type="STRING" id="490899.DKAM_0586"/>
<protein>
    <submittedName>
        <fullName evidence="7">Putative RNA methylase, NOL1/NOP2/sun family</fullName>
    </submittedName>
</protein>
<dbReference type="EMBL" id="CP001140">
    <property type="protein sequence ID" value="ACL10912.1"/>
    <property type="molecule type" value="Genomic_DNA"/>
</dbReference>
<dbReference type="InterPro" id="IPR001678">
    <property type="entry name" value="MeTrfase_RsmB-F_NOP2_dom"/>
</dbReference>
<evidence type="ECO:0000313" key="7">
    <source>
        <dbReference type="EMBL" id="ACL10912.1"/>
    </source>
</evidence>
<accession>B8D481</accession>
<dbReference type="GeneID" id="7170790"/>
<dbReference type="PANTHER" id="PTHR22807:SF30">
    <property type="entry name" value="28S RRNA (CYTOSINE(4447)-C(5))-METHYLTRANSFERASE-RELATED"/>
    <property type="match status" value="1"/>
</dbReference>
<evidence type="ECO:0000256" key="2">
    <source>
        <dbReference type="ARBA" id="ARBA00022603"/>
    </source>
</evidence>
<evidence type="ECO:0000256" key="4">
    <source>
        <dbReference type="ARBA" id="ARBA00022691"/>
    </source>
</evidence>
<dbReference type="Gene3D" id="3.40.50.150">
    <property type="entry name" value="Vaccinia Virus protein VP39"/>
    <property type="match status" value="1"/>
</dbReference>
<dbReference type="GO" id="GO:0003723">
    <property type="term" value="F:RNA binding"/>
    <property type="evidence" value="ECO:0007669"/>
    <property type="project" value="UniProtKB-KW"/>
</dbReference>
<keyword evidence="3" id="KW-0808">Transferase</keyword>
<dbReference type="InterPro" id="IPR031341">
    <property type="entry name" value="Methyltr_RsmF_N"/>
</dbReference>
<dbReference type="eggNOG" id="arCOG00973">
    <property type="taxonomic scope" value="Archaea"/>
</dbReference>
<gene>
    <name evidence="7" type="ordered locus">DKAM_0586</name>
</gene>
<dbReference type="Proteomes" id="UP000006903">
    <property type="component" value="Chromosome"/>
</dbReference>
<dbReference type="GO" id="GO:0008173">
    <property type="term" value="F:RNA methyltransferase activity"/>
    <property type="evidence" value="ECO:0007669"/>
    <property type="project" value="InterPro"/>
</dbReference>
<dbReference type="CDD" id="cd02440">
    <property type="entry name" value="AdoMet_MTases"/>
    <property type="match status" value="1"/>
</dbReference>
<keyword evidence="5" id="KW-0694">RNA-binding</keyword>
<dbReference type="KEGG" id="dka:DKAM_0586"/>
<organism evidence="7 8">
    <name type="scientific">Desulfurococcus amylolyticus (strain DSM 18924 / JCM 16383 / VKM B-2413 / 1221n)</name>
    <name type="common">Desulfurococcus kamchatkensis</name>
    <dbReference type="NCBI Taxonomy" id="490899"/>
    <lineage>
        <taxon>Archaea</taxon>
        <taxon>Thermoproteota</taxon>
        <taxon>Thermoprotei</taxon>
        <taxon>Desulfurococcales</taxon>
        <taxon>Desulfurococcaceae</taxon>
        <taxon>Desulfurococcus</taxon>
    </lineage>
</organism>
<dbReference type="SUPFAM" id="SSF53335">
    <property type="entry name" value="S-adenosyl-L-methionine-dependent methyltransferases"/>
    <property type="match status" value="1"/>
</dbReference>
<dbReference type="PRINTS" id="PR02008">
    <property type="entry name" value="RCMTFAMILY"/>
</dbReference>
<keyword evidence="1" id="KW-0963">Cytoplasm</keyword>
<evidence type="ECO:0000256" key="1">
    <source>
        <dbReference type="ARBA" id="ARBA00022490"/>
    </source>
</evidence>